<feature type="transmembrane region" description="Helical" evidence="10">
    <location>
        <begin position="170"/>
        <end position="188"/>
    </location>
</feature>
<feature type="transmembrane region" description="Helical" evidence="10">
    <location>
        <begin position="88"/>
        <end position="107"/>
    </location>
</feature>
<keyword evidence="3" id="KW-0813">Transport</keyword>
<dbReference type="GO" id="GO:0016020">
    <property type="term" value="C:membrane"/>
    <property type="evidence" value="ECO:0007669"/>
    <property type="project" value="UniProtKB-SubCell"/>
</dbReference>
<feature type="compositionally biased region" description="Gly residues" evidence="9">
    <location>
        <begin position="366"/>
        <end position="375"/>
    </location>
</feature>
<evidence type="ECO:0000256" key="2">
    <source>
        <dbReference type="ARBA" id="ARBA00005999"/>
    </source>
</evidence>
<evidence type="ECO:0000256" key="10">
    <source>
        <dbReference type="SAM" id="Phobius"/>
    </source>
</evidence>
<feature type="transmembrane region" description="Helical" evidence="10">
    <location>
        <begin position="128"/>
        <end position="150"/>
    </location>
</feature>
<proteinExistence type="inferred from homology"/>
<evidence type="ECO:0000256" key="9">
    <source>
        <dbReference type="SAM" id="MobiDB-lite"/>
    </source>
</evidence>
<evidence type="ECO:0000256" key="4">
    <source>
        <dbReference type="ARBA" id="ARBA00022692"/>
    </source>
</evidence>
<evidence type="ECO:0000256" key="6">
    <source>
        <dbReference type="ARBA" id="ARBA00022989"/>
    </source>
</evidence>
<gene>
    <name evidence="12" type="ORF">niasHT_008624</name>
</gene>
<feature type="transmembrane region" description="Helical" evidence="10">
    <location>
        <begin position="33"/>
        <end position="58"/>
    </location>
</feature>
<dbReference type="InterPro" id="IPR006634">
    <property type="entry name" value="TLC-dom"/>
</dbReference>
<dbReference type="PANTHER" id="PTHR12371">
    <property type="entry name" value="TRANSLOCATION ASSOCIATED MEMBRANE PROTEIN"/>
    <property type="match status" value="1"/>
</dbReference>
<feature type="transmembrane region" description="Helical" evidence="10">
    <location>
        <begin position="264"/>
        <end position="284"/>
    </location>
</feature>
<comment type="similarity">
    <text evidence="2">Belongs to the TRAM family.</text>
</comment>
<dbReference type="Proteomes" id="UP001620626">
    <property type="component" value="Unassembled WGS sequence"/>
</dbReference>
<keyword evidence="6 10" id="KW-1133">Transmembrane helix</keyword>
<reference evidence="12 13" key="1">
    <citation type="submission" date="2024-10" db="EMBL/GenBank/DDBJ databases">
        <authorList>
            <person name="Kim D."/>
        </authorList>
    </citation>
    <scope>NUCLEOTIDE SEQUENCE [LARGE SCALE GENOMIC DNA]</scope>
    <source>
        <strain evidence="12">BH-2024</strain>
    </source>
</reference>
<accession>A0ABD2LVY7</accession>
<dbReference type="SMART" id="SM00724">
    <property type="entry name" value="TLC"/>
    <property type="match status" value="1"/>
</dbReference>
<dbReference type="AlphaFoldDB" id="A0ABD2LVY7"/>
<evidence type="ECO:0000256" key="3">
    <source>
        <dbReference type="ARBA" id="ARBA00022448"/>
    </source>
</evidence>
<keyword evidence="5" id="KW-0653">Protein transport</keyword>
<feature type="region of interest" description="Disordered" evidence="9">
    <location>
        <begin position="342"/>
        <end position="382"/>
    </location>
</feature>
<feature type="domain" description="TLC" evidence="11">
    <location>
        <begin position="122"/>
        <end position="335"/>
    </location>
</feature>
<dbReference type="Pfam" id="PF03798">
    <property type="entry name" value="TRAM_LAG1_CLN8"/>
    <property type="match status" value="1"/>
</dbReference>
<dbReference type="InterPro" id="IPR016447">
    <property type="entry name" value="Translocation_assoc_membrane"/>
</dbReference>
<feature type="transmembrane region" description="Helical" evidence="10">
    <location>
        <begin position="304"/>
        <end position="325"/>
    </location>
</feature>
<dbReference type="EMBL" id="JBICBT010000247">
    <property type="protein sequence ID" value="KAL3119415.1"/>
    <property type="molecule type" value="Genomic_DNA"/>
</dbReference>
<keyword evidence="4 8" id="KW-0812">Transmembrane</keyword>
<evidence type="ECO:0000259" key="11">
    <source>
        <dbReference type="PROSITE" id="PS50922"/>
    </source>
</evidence>
<name>A0ABD2LVY7_9BILA</name>
<comment type="subcellular location">
    <subcellularLocation>
        <location evidence="1">Membrane</location>
        <topology evidence="1">Multi-pass membrane protein</topology>
    </subcellularLocation>
</comment>
<feature type="transmembrane region" description="Helical" evidence="10">
    <location>
        <begin position="200"/>
        <end position="219"/>
    </location>
</feature>
<protein>
    <recommendedName>
        <fullName evidence="11">TLC domain-containing protein</fullName>
    </recommendedName>
</protein>
<organism evidence="12 13">
    <name type="scientific">Heterodera trifolii</name>
    <dbReference type="NCBI Taxonomy" id="157864"/>
    <lineage>
        <taxon>Eukaryota</taxon>
        <taxon>Metazoa</taxon>
        <taxon>Ecdysozoa</taxon>
        <taxon>Nematoda</taxon>
        <taxon>Chromadorea</taxon>
        <taxon>Rhabditida</taxon>
        <taxon>Tylenchina</taxon>
        <taxon>Tylenchomorpha</taxon>
        <taxon>Tylenchoidea</taxon>
        <taxon>Heteroderidae</taxon>
        <taxon>Heteroderinae</taxon>
        <taxon>Heterodera</taxon>
    </lineage>
</organism>
<evidence type="ECO:0000313" key="13">
    <source>
        <dbReference type="Proteomes" id="UP001620626"/>
    </source>
</evidence>
<evidence type="ECO:0000256" key="7">
    <source>
        <dbReference type="ARBA" id="ARBA00023136"/>
    </source>
</evidence>
<evidence type="ECO:0000256" key="1">
    <source>
        <dbReference type="ARBA" id="ARBA00004141"/>
    </source>
</evidence>
<comment type="caution">
    <text evidence="12">The sequence shown here is derived from an EMBL/GenBank/DDBJ whole genome shotgun (WGS) entry which is preliminary data.</text>
</comment>
<evidence type="ECO:0000256" key="8">
    <source>
        <dbReference type="PROSITE-ProRule" id="PRU00205"/>
    </source>
</evidence>
<dbReference type="GO" id="GO:0015031">
    <property type="term" value="P:protein transport"/>
    <property type="evidence" value="ECO:0007669"/>
    <property type="project" value="UniProtKB-KW"/>
</dbReference>
<evidence type="ECO:0000256" key="5">
    <source>
        <dbReference type="ARBA" id="ARBA00022927"/>
    </source>
</evidence>
<feature type="transmembrane region" description="Helical" evidence="10">
    <location>
        <begin position="225"/>
        <end position="243"/>
    </location>
</feature>
<keyword evidence="13" id="KW-1185">Reference proteome</keyword>
<dbReference type="PROSITE" id="PS50922">
    <property type="entry name" value="TLC"/>
    <property type="match status" value="1"/>
</dbReference>
<dbReference type="PANTHER" id="PTHR12371:SF11">
    <property type="entry name" value="TRANSLOCATING CHAIN-ASSOCIATED MEMBRANE PROTEIN"/>
    <property type="match status" value="1"/>
</dbReference>
<sequence length="382" mass="43510">MGFEAKRAAALGRNKKSPPILSHEFVIQNHGDIVSCGIMVVMLGFMFGATSHIAQVFIVPQYNDTVTLPDETEPRILYKSGVRDLASLFFYTLVWIAVHCALQEYILDKVQRKLHLSKSRQVKFNESGHFAAFSIYSLIHAGIILHDLAIHKDLTRIWSGYPELHRHFPIYTKLFFIFQISYWLHQLPEFYFQKLKSEEIFNRLGYIIIFITATCFFYFANFVRLGLLLLFLEYFSQALFHTSRLLYFSGKIQPSSTAFKPWNFLFPITRLATIVLAVVSLWYGHRQNEVAFVDLASGNFNTQLIRINSLLVVLLIQLWMLFNFSTFHIARWRERCREQAAHAASGGGKRRGGGGFGAKTKRKGGTTAGGGGGGTATEEKDK</sequence>
<keyword evidence="7 8" id="KW-0472">Membrane</keyword>
<evidence type="ECO:0000313" key="12">
    <source>
        <dbReference type="EMBL" id="KAL3119415.1"/>
    </source>
</evidence>